<dbReference type="Proteomes" id="UP000031847">
    <property type="component" value="Unassembled WGS sequence"/>
</dbReference>
<dbReference type="CDD" id="cd13962">
    <property type="entry name" value="PT_UbiA_UBIAD1"/>
    <property type="match status" value="1"/>
</dbReference>
<dbReference type="GO" id="GO:0016020">
    <property type="term" value="C:membrane"/>
    <property type="evidence" value="ECO:0007669"/>
    <property type="project" value="UniProtKB-SubCell"/>
</dbReference>
<dbReference type="PANTHER" id="PTHR13929">
    <property type="entry name" value="1,4-DIHYDROXY-2-NAPHTHOATE OCTAPRENYLTRANSFERASE"/>
    <property type="match status" value="1"/>
</dbReference>
<keyword evidence="6" id="KW-1133">Transmembrane helix</keyword>
<dbReference type="GO" id="GO:0009234">
    <property type="term" value="P:menaquinone biosynthetic process"/>
    <property type="evidence" value="ECO:0007669"/>
    <property type="project" value="UniProtKB-UniPathway"/>
</dbReference>
<accession>A0A0B8QSU1</accession>
<dbReference type="GO" id="GO:0042371">
    <property type="term" value="P:vitamin K biosynthetic process"/>
    <property type="evidence" value="ECO:0007669"/>
    <property type="project" value="TreeGrafter"/>
</dbReference>
<dbReference type="PATRIC" id="fig|1360.96.peg.1270"/>
<evidence type="ECO:0000256" key="3">
    <source>
        <dbReference type="ARBA" id="ARBA00022428"/>
    </source>
</evidence>
<dbReference type="PANTHER" id="PTHR13929:SF0">
    <property type="entry name" value="UBIA PRENYLTRANSFERASE DOMAIN-CONTAINING PROTEIN 1"/>
    <property type="match status" value="1"/>
</dbReference>
<name>A0A0B8QSU1_LACLL</name>
<dbReference type="Gene3D" id="1.10.357.140">
    <property type="entry name" value="UbiA prenyltransferase"/>
    <property type="match status" value="1"/>
</dbReference>
<comment type="subcellular location">
    <subcellularLocation>
        <location evidence="1">Membrane</location>
        <topology evidence="1">Multi-pass membrane protein</topology>
    </subcellularLocation>
</comment>
<dbReference type="EMBL" id="BBSI01000017">
    <property type="protein sequence ID" value="GAM80007.1"/>
    <property type="molecule type" value="Genomic_DNA"/>
</dbReference>
<dbReference type="InterPro" id="IPR026046">
    <property type="entry name" value="UBIAD1"/>
</dbReference>
<evidence type="ECO:0000256" key="1">
    <source>
        <dbReference type="ARBA" id="ARBA00004141"/>
    </source>
</evidence>
<evidence type="ECO:0000256" key="6">
    <source>
        <dbReference type="ARBA" id="ARBA00022989"/>
    </source>
</evidence>
<proteinExistence type="predicted"/>
<evidence type="ECO:0000256" key="5">
    <source>
        <dbReference type="ARBA" id="ARBA00022692"/>
    </source>
</evidence>
<comment type="pathway">
    <text evidence="2">Quinol/quinone metabolism; menaquinone biosynthesis.</text>
</comment>
<evidence type="ECO:0000256" key="2">
    <source>
        <dbReference type="ARBA" id="ARBA00004863"/>
    </source>
</evidence>
<dbReference type="UniPathway" id="UPA00079"/>
<evidence type="ECO:0000256" key="7">
    <source>
        <dbReference type="ARBA" id="ARBA00023136"/>
    </source>
</evidence>
<evidence type="ECO:0000256" key="4">
    <source>
        <dbReference type="ARBA" id="ARBA00022679"/>
    </source>
</evidence>
<dbReference type="InterPro" id="IPR044878">
    <property type="entry name" value="UbiA_sf"/>
</dbReference>
<sequence>MLTALSVKIIHDLLASFCYNQLIMTLKTFFNFTRIQTLPAALLSPIAGCLFAFWYFGSFHFWPTLLFFIGLASINLFVSAWNNLMDYQKALDPEYKKWNIIVAKSINPKLALNICLALLAIDVVVGLIVLSLTNLAILPIGGLCFLIAIFYTYGPFAFSRFPLGEILAGLCEGFFGFFLAVYINSYDKGYFFINFDRNWSMTWTWDFKILLPILLVGLMCFVQNFNIMFSDNICDLEQDIRNERYTLPYYLKIPLSLKVFTGLYLFAGLCILIAIALGILPIWSLLMSVIALKVIPNIKKFRAKQSKSETFHLQIDNLMLFNASLALTLLLGIMFK</sequence>
<dbReference type="AlphaFoldDB" id="A0A0B8QSU1"/>
<evidence type="ECO:0000313" key="9">
    <source>
        <dbReference type="Proteomes" id="UP000031847"/>
    </source>
</evidence>
<dbReference type="Pfam" id="PF01040">
    <property type="entry name" value="UbiA"/>
    <property type="match status" value="1"/>
</dbReference>
<keyword evidence="4 8" id="KW-0808">Transferase</keyword>
<dbReference type="GO" id="GO:0004659">
    <property type="term" value="F:prenyltransferase activity"/>
    <property type="evidence" value="ECO:0007669"/>
    <property type="project" value="InterPro"/>
</dbReference>
<keyword evidence="5" id="KW-0812">Transmembrane</keyword>
<dbReference type="InterPro" id="IPR000537">
    <property type="entry name" value="UbiA_prenyltransferase"/>
</dbReference>
<protein>
    <submittedName>
        <fullName evidence="8">1,4-dihydroxy-2-naphthoate octaprenyltransferase</fullName>
    </submittedName>
</protein>
<keyword evidence="7" id="KW-0472">Membrane</keyword>
<organism evidence="8 9">
    <name type="scientific">Lactococcus lactis subsp. lactis</name>
    <name type="common">Streptococcus lactis</name>
    <dbReference type="NCBI Taxonomy" id="1360"/>
    <lineage>
        <taxon>Bacteria</taxon>
        <taxon>Bacillati</taxon>
        <taxon>Bacillota</taxon>
        <taxon>Bacilli</taxon>
        <taxon>Lactobacillales</taxon>
        <taxon>Streptococcaceae</taxon>
        <taxon>Lactococcus</taxon>
    </lineage>
</organism>
<reference evidence="8 9" key="1">
    <citation type="submission" date="2015-01" db="EMBL/GenBank/DDBJ databases">
        <title>Lactococcus lactis subsp.lactis JCM 5805 whole genome shotgun sequence.</title>
        <authorList>
            <person name="Fujii T."/>
            <person name="Tomita Y."/>
            <person name="Ikushima S."/>
            <person name="Fujiwara D."/>
        </authorList>
    </citation>
    <scope>NUCLEOTIDE SEQUENCE [LARGE SCALE GENOMIC DNA]</scope>
    <source>
        <strain evidence="8 9">JCM 5805</strain>
    </source>
</reference>
<gene>
    <name evidence="8" type="ORF">JCM5805K_1116</name>
</gene>
<keyword evidence="3" id="KW-0474">Menaquinone biosynthesis</keyword>
<evidence type="ECO:0000313" key="8">
    <source>
        <dbReference type="EMBL" id="GAM80007.1"/>
    </source>
</evidence>
<comment type="caution">
    <text evidence="8">The sequence shown here is derived from an EMBL/GenBank/DDBJ whole genome shotgun (WGS) entry which is preliminary data.</text>
</comment>